<dbReference type="PANTHER" id="PTHR11452:SF75">
    <property type="entry name" value="ALPHA-GALACTOSIDASE MEL1"/>
    <property type="match status" value="1"/>
</dbReference>
<dbReference type="InterPro" id="IPR017853">
    <property type="entry name" value="GH"/>
</dbReference>
<dbReference type="InterPro" id="IPR013783">
    <property type="entry name" value="Ig-like_fold"/>
</dbReference>
<dbReference type="Pfam" id="PF16499">
    <property type="entry name" value="Melibiase_2"/>
    <property type="match status" value="2"/>
</dbReference>
<reference evidence="8" key="1">
    <citation type="submission" date="2020-05" db="EMBL/GenBank/DDBJ databases">
        <title>The draft genome sequence of Maribacter sp. ANRC-HE7.</title>
        <authorList>
            <person name="Mu L."/>
        </authorList>
    </citation>
    <scope>NUCLEOTIDE SEQUENCE</scope>
    <source>
        <strain evidence="8">ANRC-HE7</strain>
    </source>
</reference>
<feature type="domain" description="Alpha galactosidase C-terminal" evidence="7">
    <location>
        <begin position="459"/>
        <end position="528"/>
    </location>
</feature>
<evidence type="ECO:0000313" key="8">
    <source>
        <dbReference type="EMBL" id="MBD0777835.1"/>
    </source>
</evidence>
<dbReference type="Pfam" id="PF17801">
    <property type="entry name" value="Melibiase_C"/>
    <property type="match status" value="1"/>
</dbReference>
<dbReference type="SUPFAM" id="SSF51011">
    <property type="entry name" value="Glycosyl hydrolase domain"/>
    <property type="match status" value="1"/>
</dbReference>
<dbReference type="InterPro" id="IPR013780">
    <property type="entry name" value="Glyco_hydro_b"/>
</dbReference>
<comment type="caution">
    <text evidence="8">The sequence shown here is derived from an EMBL/GenBank/DDBJ whole genome shotgun (WGS) entry which is preliminary data.</text>
</comment>
<organism evidence="8 9">
    <name type="scientific">Maribacter aquimaris</name>
    <dbReference type="NCBI Taxonomy" id="2737171"/>
    <lineage>
        <taxon>Bacteria</taxon>
        <taxon>Pseudomonadati</taxon>
        <taxon>Bacteroidota</taxon>
        <taxon>Flavobacteriia</taxon>
        <taxon>Flavobacteriales</taxon>
        <taxon>Flavobacteriaceae</taxon>
        <taxon>Maribacter</taxon>
    </lineage>
</organism>
<comment type="similarity">
    <text evidence="1 5">Belongs to the glycosyl hydrolase 27 family.</text>
</comment>
<evidence type="ECO:0000313" key="9">
    <source>
        <dbReference type="Proteomes" id="UP001166021"/>
    </source>
</evidence>
<dbReference type="CDD" id="cd14792">
    <property type="entry name" value="GH27"/>
    <property type="match status" value="1"/>
</dbReference>
<dbReference type="Gene3D" id="3.20.20.70">
    <property type="entry name" value="Aldolase class I"/>
    <property type="match status" value="1"/>
</dbReference>
<dbReference type="PANTHER" id="PTHR11452">
    <property type="entry name" value="ALPHA-GALACTOSIDASE/ALPHA-N-ACETYLGALACTOSAMINIDASE"/>
    <property type="match status" value="1"/>
</dbReference>
<evidence type="ECO:0000256" key="6">
    <source>
        <dbReference type="SAM" id="SignalP"/>
    </source>
</evidence>
<dbReference type="PRINTS" id="PR00740">
    <property type="entry name" value="GLHYDRLASE27"/>
</dbReference>
<keyword evidence="4 5" id="KW-0326">Glycosidase</keyword>
<dbReference type="SUPFAM" id="SSF51445">
    <property type="entry name" value="(Trans)glycosidases"/>
    <property type="match status" value="1"/>
</dbReference>
<dbReference type="InterPro" id="IPR002241">
    <property type="entry name" value="Glyco_hydro_27"/>
</dbReference>
<sequence length="531" mass="60229">MKKLLCLFILVLTLSNGHAQRVYDARIGGKEILTPLPNKEPRINGPKVYGARPGKEFVFRIPCQGERPMKFEIVGLTNQLILDTDKGIITGNVPEGKGEYPMRITASNKYGKVSREFKLVVGDKLALTPPTGWNSWGGHMLMVTDGIMRKTADVFVEKGFADVGFQYISIDDCWMKTSKESFEARKDYKKKQHEGFSFDGLVGEVRNTEGNVIPNSNFPDMKAMTDYIHSFGLKAGIYSSPGPYTCQNFEGSLGYEKRDADQYANWGFDLLKYDLCSGNSCLKCIRNINESYPQSALWQPMATYLSLQDRDILFNLCQYGFEDPWTWAPDLGISTWRTGGDLNHHVENYFKEALRISTELRAYSKPGQWNDPDFMYIHKLRDFRKMVDPSQEIALNTNQRYQYVTLWSVICAPFFFSCDINEIDEFTIRLLANAGVMNINQDALGHVAETIKNKNDEVIMLKRLADGSKALAVFNTSAVDEKVIDFDLKTMGLNSSIQVYDVWRQDDLGTVAERMSIRLSPNGVGLFILKQ</sequence>
<keyword evidence="5" id="KW-1015">Disulfide bond</keyword>
<feature type="signal peptide" evidence="6">
    <location>
        <begin position="1"/>
        <end position="19"/>
    </location>
</feature>
<dbReference type="Gene3D" id="2.60.40.1180">
    <property type="entry name" value="Golgi alpha-mannosidase II"/>
    <property type="match status" value="1"/>
</dbReference>
<keyword evidence="3 5" id="KW-0378">Hydrolase</keyword>
<dbReference type="InterPro" id="IPR041233">
    <property type="entry name" value="Melibiase_C"/>
</dbReference>
<evidence type="ECO:0000256" key="2">
    <source>
        <dbReference type="ARBA" id="ARBA00022729"/>
    </source>
</evidence>
<keyword evidence="2 6" id="KW-0732">Signal</keyword>
<dbReference type="EMBL" id="JABTCF010000004">
    <property type="protein sequence ID" value="MBD0777835.1"/>
    <property type="molecule type" value="Genomic_DNA"/>
</dbReference>
<proteinExistence type="inferred from homology"/>
<comment type="catalytic activity">
    <reaction evidence="5">
        <text>Hydrolysis of terminal, non-reducing alpha-D-galactose residues in alpha-D-galactosides, including galactose oligosaccharides, galactomannans and galactolipids.</text>
        <dbReference type="EC" id="3.2.1.22"/>
    </reaction>
</comment>
<evidence type="ECO:0000259" key="7">
    <source>
        <dbReference type="Pfam" id="PF17801"/>
    </source>
</evidence>
<dbReference type="EC" id="3.2.1.22" evidence="5"/>
<name>A0ABR7V0I7_9FLAO</name>
<evidence type="ECO:0000256" key="5">
    <source>
        <dbReference type="RuleBase" id="RU361168"/>
    </source>
</evidence>
<evidence type="ECO:0000256" key="4">
    <source>
        <dbReference type="ARBA" id="ARBA00023295"/>
    </source>
</evidence>
<evidence type="ECO:0000256" key="3">
    <source>
        <dbReference type="ARBA" id="ARBA00022801"/>
    </source>
</evidence>
<dbReference type="Gene3D" id="2.60.40.10">
    <property type="entry name" value="Immunoglobulins"/>
    <property type="match status" value="1"/>
</dbReference>
<gene>
    <name evidence="8" type="ORF">HPE56_08520</name>
</gene>
<evidence type="ECO:0000256" key="1">
    <source>
        <dbReference type="ARBA" id="ARBA00009743"/>
    </source>
</evidence>
<dbReference type="InterPro" id="IPR013785">
    <property type="entry name" value="Aldolase_TIM"/>
</dbReference>
<keyword evidence="9" id="KW-1185">Reference proteome</keyword>
<feature type="chain" id="PRO_5046619171" description="Alpha-galactosidase" evidence="6">
    <location>
        <begin position="20"/>
        <end position="531"/>
    </location>
</feature>
<protein>
    <recommendedName>
        <fullName evidence="5">Alpha-galactosidase</fullName>
        <ecNumber evidence="5">3.2.1.22</ecNumber>
    </recommendedName>
    <alternativeName>
        <fullName evidence="5">Melibiase</fullName>
    </alternativeName>
</protein>
<dbReference type="Proteomes" id="UP001166021">
    <property type="component" value="Unassembled WGS sequence"/>
</dbReference>
<dbReference type="RefSeq" id="WP_188243346.1">
    <property type="nucleotide sequence ID" value="NZ_JABTCF010000004.1"/>
</dbReference>
<accession>A0ABR7V0I7</accession>